<keyword evidence="1" id="KW-1133">Transmembrane helix</keyword>
<gene>
    <name evidence="3" type="ORF">NRP21_09740</name>
</gene>
<feature type="transmembrane region" description="Helical" evidence="1">
    <location>
        <begin position="83"/>
        <end position="101"/>
    </location>
</feature>
<reference evidence="3 4" key="1">
    <citation type="submission" date="2022-06" db="EMBL/GenBank/DDBJ databases">
        <title>Roseomonas CN29.</title>
        <authorList>
            <person name="Cheng Y."/>
            <person name="He X."/>
        </authorList>
    </citation>
    <scope>NUCLEOTIDE SEQUENCE [LARGE SCALE GENOMIC DNA]</scope>
    <source>
        <strain evidence="3 4">CN29</strain>
    </source>
</reference>
<feature type="transmembrane region" description="Helical" evidence="1">
    <location>
        <begin position="20"/>
        <end position="39"/>
    </location>
</feature>
<sequence>MTTPQPLGSSYAYIPELDGLRAVSILLVVVSHAGLGGIVPGGFGVTLFFGISGFIITRLLLAEWAATGRIDFGAFYLRRAVRLYPALLAFIALSCLALLWFRVPLHPGELVSALFYGANYYRVWIGFSTVVPSIPSPFGVLWSLAIEEHFYLLFPLFLVLALRRGGFVLWVGLLILASLAWRLVMRTGCMPGGSFEGSLALCGISVTERIYASTDTRLDALLVGCLLAWLAGRARAPWVTAVLRHPGSAVLAVLMVLGSLLYRDPFFRDTWRYSVQSVAILFGLGALLFSPALGWARALLSRPPMLLIGRMSYVLYLTHWLALVLACEYTGVTVPEELAPAAWYLVYLPVTAVLTAALYWGIEKPAARLRRRLRHEGAPDRSRAVPAVP</sequence>
<keyword evidence="3" id="KW-0012">Acyltransferase</keyword>
<feature type="transmembrane region" description="Helical" evidence="1">
    <location>
        <begin position="167"/>
        <end position="184"/>
    </location>
</feature>
<dbReference type="PANTHER" id="PTHR23028">
    <property type="entry name" value="ACETYLTRANSFERASE"/>
    <property type="match status" value="1"/>
</dbReference>
<dbReference type="RefSeq" id="WP_257716000.1">
    <property type="nucleotide sequence ID" value="NZ_JANJOU010000007.1"/>
</dbReference>
<evidence type="ECO:0000256" key="1">
    <source>
        <dbReference type="SAM" id="Phobius"/>
    </source>
</evidence>
<dbReference type="InterPro" id="IPR002656">
    <property type="entry name" value="Acyl_transf_3_dom"/>
</dbReference>
<evidence type="ECO:0000313" key="4">
    <source>
        <dbReference type="Proteomes" id="UP001524642"/>
    </source>
</evidence>
<proteinExistence type="predicted"/>
<keyword evidence="1" id="KW-0812">Transmembrane</keyword>
<accession>A0ABT1X2K0</accession>
<keyword evidence="4" id="KW-1185">Reference proteome</keyword>
<keyword evidence="3" id="KW-0808">Transferase</keyword>
<keyword evidence="1" id="KW-0472">Membrane</keyword>
<evidence type="ECO:0000313" key="3">
    <source>
        <dbReference type="EMBL" id="MCR0982328.1"/>
    </source>
</evidence>
<organism evidence="3 4">
    <name type="scientific">Roseomonas populi</name>
    <dbReference type="NCBI Taxonomy" id="3121582"/>
    <lineage>
        <taxon>Bacteria</taxon>
        <taxon>Pseudomonadati</taxon>
        <taxon>Pseudomonadota</taxon>
        <taxon>Alphaproteobacteria</taxon>
        <taxon>Acetobacterales</taxon>
        <taxon>Roseomonadaceae</taxon>
        <taxon>Roseomonas</taxon>
    </lineage>
</organism>
<feature type="transmembrane region" description="Helical" evidence="1">
    <location>
        <begin position="45"/>
        <end position="62"/>
    </location>
</feature>
<dbReference type="Proteomes" id="UP001524642">
    <property type="component" value="Unassembled WGS sequence"/>
</dbReference>
<evidence type="ECO:0000259" key="2">
    <source>
        <dbReference type="Pfam" id="PF01757"/>
    </source>
</evidence>
<dbReference type="PANTHER" id="PTHR23028:SF53">
    <property type="entry name" value="ACYL_TRANSF_3 DOMAIN-CONTAINING PROTEIN"/>
    <property type="match status" value="1"/>
</dbReference>
<comment type="caution">
    <text evidence="3">The sequence shown here is derived from an EMBL/GenBank/DDBJ whole genome shotgun (WGS) entry which is preliminary data.</text>
</comment>
<dbReference type="GO" id="GO:0016746">
    <property type="term" value="F:acyltransferase activity"/>
    <property type="evidence" value="ECO:0007669"/>
    <property type="project" value="UniProtKB-KW"/>
</dbReference>
<feature type="domain" description="Acyltransferase 3" evidence="2">
    <location>
        <begin position="15"/>
        <end position="360"/>
    </location>
</feature>
<dbReference type="Pfam" id="PF01757">
    <property type="entry name" value="Acyl_transf_3"/>
    <property type="match status" value="1"/>
</dbReference>
<name>A0ABT1X2K0_9PROT</name>
<feature type="transmembrane region" description="Helical" evidence="1">
    <location>
        <begin position="242"/>
        <end position="262"/>
    </location>
</feature>
<feature type="transmembrane region" description="Helical" evidence="1">
    <location>
        <begin position="274"/>
        <end position="300"/>
    </location>
</feature>
<feature type="transmembrane region" description="Helical" evidence="1">
    <location>
        <begin position="312"/>
        <end position="332"/>
    </location>
</feature>
<dbReference type="EMBL" id="JANJOU010000007">
    <property type="protein sequence ID" value="MCR0982328.1"/>
    <property type="molecule type" value="Genomic_DNA"/>
</dbReference>
<feature type="transmembrane region" description="Helical" evidence="1">
    <location>
        <begin position="344"/>
        <end position="362"/>
    </location>
</feature>
<dbReference type="InterPro" id="IPR050879">
    <property type="entry name" value="Acyltransferase_3"/>
</dbReference>
<protein>
    <submittedName>
        <fullName evidence="3">Acyltransferase</fullName>
    </submittedName>
</protein>